<evidence type="ECO:0000256" key="2">
    <source>
        <dbReference type="SAM" id="Phobius"/>
    </source>
</evidence>
<reference evidence="3 4" key="1">
    <citation type="journal article" date="2018" name="ISME J.">
        <title>Endosymbiont genomes yield clues of tubeworm success.</title>
        <authorList>
            <person name="Li Y."/>
            <person name="Liles M.R."/>
            <person name="Halanych K.M."/>
        </authorList>
    </citation>
    <scope>NUCLEOTIDE SEQUENCE [LARGE SCALE GENOMIC DNA]</scope>
    <source>
        <strain evidence="3">A1462</strain>
    </source>
</reference>
<feature type="transmembrane region" description="Helical" evidence="2">
    <location>
        <begin position="67"/>
        <end position="87"/>
    </location>
</feature>
<evidence type="ECO:0000313" key="4">
    <source>
        <dbReference type="Proteomes" id="UP000254771"/>
    </source>
</evidence>
<keyword evidence="2" id="KW-0812">Transmembrane</keyword>
<feature type="region of interest" description="Disordered" evidence="1">
    <location>
        <begin position="122"/>
        <end position="156"/>
    </location>
</feature>
<keyword evidence="2" id="KW-0472">Membrane</keyword>
<proteinExistence type="predicted"/>
<name>A0A370DEQ7_9GAMM</name>
<feature type="region of interest" description="Disordered" evidence="1">
    <location>
        <begin position="1"/>
        <end position="31"/>
    </location>
</feature>
<accession>A0A370DEQ7</accession>
<evidence type="ECO:0000313" key="3">
    <source>
        <dbReference type="EMBL" id="RDH83333.1"/>
    </source>
</evidence>
<sequence length="230" mass="26047">MSDQNDIHDERISHLYKQGSSEKPSPDLDGRVREAAHQAVKRRKRPFYLGFAPKGHKFRLNRRAAQLSFMAAAAVLMLSFGLVIRLFEPVSMLEPEVPVPMLMEQEEAGWPVESSSAPAMDFTGPASLPSVAPKKKAAKSSMKPRREIQSLQADRAGKEVRTLPKLEKHMSRQAVPAQMQDLACDKVSLPDSDSKQIWIEQMNRLKEDGDLKGYECLHQAYLERFWDMSK</sequence>
<dbReference type="EMBL" id="QFXE01000020">
    <property type="protein sequence ID" value="RDH83333.1"/>
    <property type="molecule type" value="Genomic_DNA"/>
</dbReference>
<evidence type="ECO:0000256" key="1">
    <source>
        <dbReference type="SAM" id="MobiDB-lite"/>
    </source>
</evidence>
<feature type="compositionally biased region" description="Basic and acidic residues" evidence="1">
    <location>
        <begin position="1"/>
        <end position="13"/>
    </location>
</feature>
<keyword evidence="4" id="KW-1185">Reference proteome</keyword>
<comment type="caution">
    <text evidence="3">The sequence shown here is derived from an EMBL/GenBank/DDBJ whole genome shotgun (WGS) entry which is preliminary data.</text>
</comment>
<dbReference type="Proteomes" id="UP000254771">
    <property type="component" value="Unassembled WGS sequence"/>
</dbReference>
<keyword evidence="2" id="KW-1133">Transmembrane helix</keyword>
<organism evidence="3 4">
    <name type="scientific">endosymbiont of Escarpia spicata</name>
    <dbReference type="NCBI Taxonomy" id="2200908"/>
    <lineage>
        <taxon>Bacteria</taxon>
        <taxon>Pseudomonadati</taxon>
        <taxon>Pseudomonadota</taxon>
        <taxon>Gammaproteobacteria</taxon>
        <taxon>sulfur-oxidizing symbionts</taxon>
    </lineage>
</organism>
<dbReference type="AlphaFoldDB" id="A0A370DEQ7"/>
<gene>
    <name evidence="3" type="ORF">DIZ78_15165</name>
</gene>
<protein>
    <submittedName>
        <fullName evidence="3">Uncharacterized protein</fullName>
    </submittedName>
</protein>